<evidence type="ECO:0000313" key="14">
    <source>
        <dbReference type="Proteomes" id="UP000243797"/>
    </source>
</evidence>
<reference evidence="13 14" key="1">
    <citation type="submission" date="2017-06" db="EMBL/GenBank/DDBJ databases">
        <title>Draft genome sequence of a variant of Elsinoe murrayae.</title>
        <authorList>
            <person name="Cheng Q."/>
        </authorList>
    </citation>
    <scope>NUCLEOTIDE SEQUENCE [LARGE SCALE GENOMIC DNA]</scope>
    <source>
        <strain evidence="13 14">CQ-2017a</strain>
    </source>
</reference>
<dbReference type="PANTHER" id="PTHR13046:SF0">
    <property type="entry name" value="CAAX PRENYL PROTEASE 2"/>
    <property type="match status" value="1"/>
</dbReference>
<dbReference type="InParanoid" id="A0A2K1QFI1"/>
<name>A0A2K1QFI1_9PEZI</name>
<keyword evidence="14" id="KW-1185">Reference proteome</keyword>
<dbReference type="Pfam" id="PF02517">
    <property type="entry name" value="Rce1-like"/>
    <property type="match status" value="1"/>
</dbReference>
<feature type="transmembrane region" description="Helical" evidence="11">
    <location>
        <begin position="98"/>
        <end position="124"/>
    </location>
</feature>
<comment type="caution">
    <text evidence="13">The sequence shown here is derived from an EMBL/GenBank/DDBJ whole genome shotgun (WGS) entry which is preliminary data.</text>
</comment>
<evidence type="ECO:0000256" key="6">
    <source>
        <dbReference type="ARBA" id="ARBA00022824"/>
    </source>
</evidence>
<proteinExistence type="inferred from homology"/>
<dbReference type="OrthoDB" id="271604at2759"/>
<dbReference type="EMBL" id="NKHZ01000089">
    <property type="protein sequence ID" value="PNS13825.1"/>
    <property type="molecule type" value="Genomic_DNA"/>
</dbReference>
<evidence type="ECO:0000256" key="1">
    <source>
        <dbReference type="ARBA" id="ARBA00004477"/>
    </source>
</evidence>
<keyword evidence="5" id="KW-0378">Hydrolase</keyword>
<evidence type="ECO:0000313" key="13">
    <source>
        <dbReference type="EMBL" id="PNS13825.1"/>
    </source>
</evidence>
<dbReference type="FunCoup" id="A0A2K1QFI1">
    <property type="interactions" value="281"/>
</dbReference>
<gene>
    <name evidence="13" type="ORF">CAC42_1316</name>
</gene>
<keyword evidence="6" id="KW-0256">Endoplasmic reticulum</keyword>
<dbReference type="GO" id="GO:0004222">
    <property type="term" value="F:metalloendopeptidase activity"/>
    <property type="evidence" value="ECO:0007669"/>
    <property type="project" value="InterPro"/>
</dbReference>
<dbReference type="Proteomes" id="UP000243797">
    <property type="component" value="Unassembled WGS sequence"/>
</dbReference>
<dbReference type="InterPro" id="IPR039731">
    <property type="entry name" value="Rce1"/>
</dbReference>
<feature type="transmembrane region" description="Helical" evidence="11">
    <location>
        <begin position="65"/>
        <end position="86"/>
    </location>
</feature>
<dbReference type="STRING" id="2082308.A0A2K1QFI1"/>
<dbReference type="PANTHER" id="PTHR13046">
    <property type="entry name" value="PROTEASE U48 CAAX PRENYL PROTEASE RCE1"/>
    <property type="match status" value="1"/>
</dbReference>
<comment type="similarity">
    <text evidence="2">Belongs to the peptidase U48 family.</text>
</comment>
<evidence type="ECO:0000256" key="11">
    <source>
        <dbReference type="SAM" id="Phobius"/>
    </source>
</evidence>
<evidence type="ECO:0000259" key="12">
    <source>
        <dbReference type="Pfam" id="PF02517"/>
    </source>
</evidence>
<sequence>MTLNRAKTVIQHEPQDGLPTIIQPVAVVIAVCFVVIYVAPFYLSKALRISESVSRNSPESIQARCQAVFLTCCLCTIITINVQSVVGVATPAEMLHRAGIYPVILTDVVRTMTLVAILFAGPLYEAGIVEGGWRHWFRWSVIREEMYDDWIGWRNLVVGPASEELIFRSLTVSLLLCAWTPPGKIVWEAPLLFGIAHLHHLNEFVITHKRPGQSYFSAMKTPAIIVPGILRAVFQLAFTSVFGMFVTFVYLRTGNLYSCILAHTFCNWMGFPRLWGRLGGSAEEVYMHPSHDERLKSQELDELDASGSKANVARRSETAQGAAVPRGGGLGVQWTVVYYLLLGAGIVGFAKLLYPLTESDNQLVWL</sequence>
<dbReference type="EC" id="3.4.26.1" evidence="10"/>
<dbReference type="GO" id="GO:0071586">
    <property type="term" value="P:CAAX-box protein processing"/>
    <property type="evidence" value="ECO:0007669"/>
    <property type="project" value="InterPro"/>
</dbReference>
<feature type="domain" description="CAAX prenyl protease 2/Lysostaphin resistance protein A-like" evidence="12">
    <location>
        <begin position="151"/>
        <end position="269"/>
    </location>
</feature>
<dbReference type="InterPro" id="IPR003675">
    <property type="entry name" value="Rce1/LyrA-like_dom"/>
</dbReference>
<evidence type="ECO:0000256" key="8">
    <source>
        <dbReference type="ARBA" id="ARBA00023136"/>
    </source>
</evidence>
<keyword evidence="7 11" id="KW-1133">Transmembrane helix</keyword>
<evidence type="ECO:0000256" key="5">
    <source>
        <dbReference type="ARBA" id="ARBA00022801"/>
    </source>
</evidence>
<evidence type="ECO:0000256" key="9">
    <source>
        <dbReference type="ARBA" id="ARBA00047280"/>
    </source>
</evidence>
<feature type="transmembrane region" description="Helical" evidence="11">
    <location>
        <begin position="229"/>
        <end position="251"/>
    </location>
</feature>
<feature type="transmembrane region" description="Helical" evidence="11">
    <location>
        <begin position="336"/>
        <end position="354"/>
    </location>
</feature>
<protein>
    <recommendedName>
        <fullName evidence="10">intramembrane prenyl-peptidase Rce1</fullName>
        <ecNumber evidence="10">3.4.26.1</ecNumber>
    </recommendedName>
</protein>
<keyword evidence="8 11" id="KW-0472">Membrane</keyword>
<evidence type="ECO:0000256" key="2">
    <source>
        <dbReference type="ARBA" id="ARBA00006897"/>
    </source>
</evidence>
<feature type="transmembrane region" description="Helical" evidence="11">
    <location>
        <begin position="21"/>
        <end position="44"/>
    </location>
</feature>
<dbReference type="GO" id="GO:0005789">
    <property type="term" value="C:endoplasmic reticulum membrane"/>
    <property type="evidence" value="ECO:0007669"/>
    <property type="project" value="UniProtKB-SubCell"/>
</dbReference>
<dbReference type="AlphaFoldDB" id="A0A2K1QFI1"/>
<keyword evidence="4 11" id="KW-0812">Transmembrane</keyword>
<evidence type="ECO:0000256" key="4">
    <source>
        <dbReference type="ARBA" id="ARBA00022692"/>
    </source>
</evidence>
<accession>A0A2K1QFI1</accession>
<organism evidence="13 14">
    <name type="scientific">Sphaceloma murrayae</name>
    <dbReference type="NCBI Taxonomy" id="2082308"/>
    <lineage>
        <taxon>Eukaryota</taxon>
        <taxon>Fungi</taxon>
        <taxon>Dikarya</taxon>
        <taxon>Ascomycota</taxon>
        <taxon>Pezizomycotina</taxon>
        <taxon>Dothideomycetes</taxon>
        <taxon>Dothideomycetidae</taxon>
        <taxon>Myriangiales</taxon>
        <taxon>Elsinoaceae</taxon>
        <taxon>Sphaceloma</taxon>
    </lineage>
</organism>
<evidence type="ECO:0000256" key="7">
    <source>
        <dbReference type="ARBA" id="ARBA00022989"/>
    </source>
</evidence>
<keyword evidence="3" id="KW-0645">Protease</keyword>
<comment type="subcellular location">
    <subcellularLocation>
        <location evidence="1">Endoplasmic reticulum membrane</location>
        <topology evidence="1">Multi-pass membrane protein</topology>
    </subcellularLocation>
</comment>
<evidence type="ECO:0000256" key="10">
    <source>
        <dbReference type="ARBA" id="ARBA00049729"/>
    </source>
</evidence>
<evidence type="ECO:0000256" key="3">
    <source>
        <dbReference type="ARBA" id="ARBA00022670"/>
    </source>
</evidence>
<comment type="catalytic activity">
    <reaction evidence="9">
        <text>Hydrolyzes the peptide bond -P2-(S-farnesyl or geranylgeranyl)C-P1'-P2'-P3'-COOH where P1' and P2' are amino acids with aliphatic sidechains and P3' is any C-terminal residue.</text>
        <dbReference type="EC" id="3.4.26.1"/>
    </reaction>
</comment>